<accession>A0A1H5H301</accession>
<dbReference type="EMBL" id="FNTX01000001">
    <property type="protein sequence ID" value="SEE22373.1"/>
    <property type="molecule type" value="Genomic_DNA"/>
</dbReference>
<dbReference type="RefSeq" id="WP_139177689.1">
    <property type="nucleotide sequence ID" value="NZ_FNTX01000001.1"/>
</dbReference>
<keyword evidence="2" id="KW-1185">Reference proteome</keyword>
<evidence type="ECO:0000313" key="2">
    <source>
        <dbReference type="Proteomes" id="UP000199220"/>
    </source>
</evidence>
<gene>
    <name evidence="1" type="ORF">SAMN04488554_1840</name>
</gene>
<reference evidence="2" key="1">
    <citation type="submission" date="2016-10" db="EMBL/GenBank/DDBJ databases">
        <authorList>
            <person name="Varghese N."/>
            <person name="Submissions S."/>
        </authorList>
    </citation>
    <scope>NUCLEOTIDE SEQUENCE [LARGE SCALE GENOMIC DNA]</scope>
    <source>
        <strain evidence="2">DSM 21368</strain>
    </source>
</reference>
<dbReference type="OrthoDB" id="3769378at2"/>
<dbReference type="Proteomes" id="UP000199220">
    <property type="component" value="Unassembled WGS sequence"/>
</dbReference>
<protein>
    <submittedName>
        <fullName evidence="1">Uncharacterized protein</fullName>
    </submittedName>
</protein>
<proteinExistence type="predicted"/>
<name>A0A1H5H301_9MICO</name>
<dbReference type="STRING" id="648782.SAMN04488554_1840"/>
<evidence type="ECO:0000313" key="1">
    <source>
        <dbReference type="EMBL" id="SEE22373.1"/>
    </source>
</evidence>
<organism evidence="1 2">
    <name type="scientific">Ruania alba</name>
    <dbReference type="NCBI Taxonomy" id="648782"/>
    <lineage>
        <taxon>Bacteria</taxon>
        <taxon>Bacillati</taxon>
        <taxon>Actinomycetota</taxon>
        <taxon>Actinomycetes</taxon>
        <taxon>Micrococcales</taxon>
        <taxon>Ruaniaceae</taxon>
        <taxon>Ruania</taxon>
    </lineage>
</organism>
<sequence length="187" mass="20454">MNGASLPQFRMLTPAGWAFVGVEDAARQAEAAMSSHDESVPQWLRDAAPDALESIRHSEAVMVLQPVVQDASPAPFVILGTHRTAASGVEMVEFARSLVDSQGATHPDDQGQFLRWVEADQRPVPQQTVRTTSVHYLVPVPNTRKREALQLTGIVTHSLEESASSPAVQRWLNAIDGFVGTFTWEVE</sequence>
<dbReference type="AlphaFoldDB" id="A0A1H5H301"/>